<accession>A0A6A5VGU6</accession>
<evidence type="ECO:0000256" key="1">
    <source>
        <dbReference type="SAM" id="MobiDB-lite"/>
    </source>
</evidence>
<evidence type="ECO:0000313" key="2">
    <source>
        <dbReference type="EMBL" id="KAF1976391.1"/>
    </source>
</evidence>
<feature type="region of interest" description="Disordered" evidence="1">
    <location>
        <begin position="65"/>
        <end position="101"/>
    </location>
</feature>
<feature type="region of interest" description="Disordered" evidence="1">
    <location>
        <begin position="10"/>
        <end position="39"/>
    </location>
</feature>
<evidence type="ECO:0000313" key="3">
    <source>
        <dbReference type="Proteomes" id="UP000800036"/>
    </source>
</evidence>
<proteinExistence type="predicted"/>
<protein>
    <submittedName>
        <fullName evidence="2">Uncharacterized protein</fullName>
    </submittedName>
</protein>
<dbReference type="EMBL" id="ML976667">
    <property type="protein sequence ID" value="KAF1976391.1"/>
    <property type="molecule type" value="Genomic_DNA"/>
</dbReference>
<dbReference type="AlphaFoldDB" id="A0A6A5VGU6"/>
<reference evidence="2" key="1">
    <citation type="journal article" date="2020" name="Stud. Mycol.">
        <title>101 Dothideomycetes genomes: a test case for predicting lifestyles and emergence of pathogens.</title>
        <authorList>
            <person name="Haridas S."/>
            <person name="Albert R."/>
            <person name="Binder M."/>
            <person name="Bloem J."/>
            <person name="Labutti K."/>
            <person name="Salamov A."/>
            <person name="Andreopoulos B."/>
            <person name="Baker S."/>
            <person name="Barry K."/>
            <person name="Bills G."/>
            <person name="Bluhm B."/>
            <person name="Cannon C."/>
            <person name="Castanera R."/>
            <person name="Culley D."/>
            <person name="Daum C."/>
            <person name="Ezra D."/>
            <person name="Gonzalez J."/>
            <person name="Henrissat B."/>
            <person name="Kuo A."/>
            <person name="Liang C."/>
            <person name="Lipzen A."/>
            <person name="Lutzoni F."/>
            <person name="Magnuson J."/>
            <person name="Mondo S."/>
            <person name="Nolan M."/>
            <person name="Ohm R."/>
            <person name="Pangilinan J."/>
            <person name="Park H.-J."/>
            <person name="Ramirez L."/>
            <person name="Alfaro M."/>
            <person name="Sun H."/>
            <person name="Tritt A."/>
            <person name="Yoshinaga Y."/>
            <person name="Zwiers L.-H."/>
            <person name="Turgeon B."/>
            <person name="Goodwin S."/>
            <person name="Spatafora J."/>
            <person name="Crous P."/>
            <person name="Grigoriev I."/>
        </authorList>
    </citation>
    <scope>NUCLEOTIDE SEQUENCE</scope>
    <source>
        <strain evidence="2">CBS 107.79</strain>
    </source>
</reference>
<dbReference type="Proteomes" id="UP000800036">
    <property type="component" value="Unassembled WGS sequence"/>
</dbReference>
<feature type="compositionally biased region" description="Low complexity" evidence="1">
    <location>
        <begin position="12"/>
        <end position="28"/>
    </location>
</feature>
<organism evidence="2 3">
    <name type="scientific">Bimuria novae-zelandiae CBS 107.79</name>
    <dbReference type="NCBI Taxonomy" id="1447943"/>
    <lineage>
        <taxon>Eukaryota</taxon>
        <taxon>Fungi</taxon>
        <taxon>Dikarya</taxon>
        <taxon>Ascomycota</taxon>
        <taxon>Pezizomycotina</taxon>
        <taxon>Dothideomycetes</taxon>
        <taxon>Pleosporomycetidae</taxon>
        <taxon>Pleosporales</taxon>
        <taxon>Massarineae</taxon>
        <taxon>Didymosphaeriaceae</taxon>
        <taxon>Bimuria</taxon>
    </lineage>
</organism>
<name>A0A6A5VGU6_9PLEO</name>
<keyword evidence="3" id="KW-1185">Reference proteome</keyword>
<gene>
    <name evidence="2" type="ORF">BU23DRAFT_47411</name>
</gene>
<sequence length="101" mass="10951">MTPQPCLAYHWSSASTSTPTSQPRSFPTETKPGKSIVGGGIRLSTRRCCQRPGSSPSLCRHWPRHAPRCERRRSSPSRTSIPSWQSRSTIVDGASGVTATG</sequence>